<dbReference type="Proteomes" id="UP000814140">
    <property type="component" value="Unassembled WGS sequence"/>
</dbReference>
<comment type="caution">
    <text evidence="1">The sequence shown here is derived from an EMBL/GenBank/DDBJ whole genome shotgun (WGS) entry which is preliminary data.</text>
</comment>
<reference evidence="1" key="1">
    <citation type="submission" date="2021-03" db="EMBL/GenBank/DDBJ databases">
        <authorList>
            <consortium name="DOE Joint Genome Institute"/>
            <person name="Ahrendt S."/>
            <person name="Looney B.P."/>
            <person name="Miyauchi S."/>
            <person name="Morin E."/>
            <person name="Drula E."/>
            <person name="Courty P.E."/>
            <person name="Chicoki N."/>
            <person name="Fauchery L."/>
            <person name="Kohler A."/>
            <person name="Kuo A."/>
            <person name="Labutti K."/>
            <person name="Pangilinan J."/>
            <person name="Lipzen A."/>
            <person name="Riley R."/>
            <person name="Andreopoulos W."/>
            <person name="He G."/>
            <person name="Johnson J."/>
            <person name="Barry K.W."/>
            <person name="Grigoriev I.V."/>
            <person name="Nagy L."/>
            <person name="Hibbett D."/>
            <person name="Henrissat B."/>
            <person name="Matheny P.B."/>
            <person name="Labbe J."/>
            <person name="Martin F."/>
        </authorList>
    </citation>
    <scope>NUCLEOTIDE SEQUENCE</scope>
    <source>
        <strain evidence="1">HHB10654</strain>
    </source>
</reference>
<evidence type="ECO:0000313" key="2">
    <source>
        <dbReference type="Proteomes" id="UP000814140"/>
    </source>
</evidence>
<reference evidence="1" key="2">
    <citation type="journal article" date="2022" name="New Phytol.">
        <title>Evolutionary transition to the ectomycorrhizal habit in the genomes of a hyperdiverse lineage of mushroom-forming fungi.</title>
        <authorList>
            <person name="Looney B."/>
            <person name="Miyauchi S."/>
            <person name="Morin E."/>
            <person name="Drula E."/>
            <person name="Courty P.E."/>
            <person name="Kohler A."/>
            <person name="Kuo A."/>
            <person name="LaButti K."/>
            <person name="Pangilinan J."/>
            <person name="Lipzen A."/>
            <person name="Riley R."/>
            <person name="Andreopoulos W."/>
            <person name="He G."/>
            <person name="Johnson J."/>
            <person name="Nolan M."/>
            <person name="Tritt A."/>
            <person name="Barry K.W."/>
            <person name="Grigoriev I.V."/>
            <person name="Nagy L.G."/>
            <person name="Hibbett D."/>
            <person name="Henrissat B."/>
            <person name="Matheny P.B."/>
            <person name="Labbe J."/>
            <person name="Martin F.M."/>
        </authorList>
    </citation>
    <scope>NUCLEOTIDE SEQUENCE</scope>
    <source>
        <strain evidence="1">HHB10654</strain>
    </source>
</reference>
<keyword evidence="2" id="KW-1185">Reference proteome</keyword>
<name>A0ACB8TF33_9AGAM</name>
<accession>A0ACB8TF33</accession>
<evidence type="ECO:0000313" key="1">
    <source>
        <dbReference type="EMBL" id="KAI0067054.1"/>
    </source>
</evidence>
<organism evidence="1 2">
    <name type="scientific">Artomyces pyxidatus</name>
    <dbReference type="NCBI Taxonomy" id="48021"/>
    <lineage>
        <taxon>Eukaryota</taxon>
        <taxon>Fungi</taxon>
        <taxon>Dikarya</taxon>
        <taxon>Basidiomycota</taxon>
        <taxon>Agaricomycotina</taxon>
        <taxon>Agaricomycetes</taxon>
        <taxon>Russulales</taxon>
        <taxon>Auriscalpiaceae</taxon>
        <taxon>Artomyces</taxon>
    </lineage>
</organism>
<dbReference type="EMBL" id="MU277191">
    <property type="protein sequence ID" value="KAI0067054.1"/>
    <property type="molecule type" value="Genomic_DNA"/>
</dbReference>
<gene>
    <name evidence="1" type="ORF">BV25DRAFT_1835378</name>
</gene>
<proteinExistence type="predicted"/>
<sequence>MDIGLRIELDEELAIVLRDSHRNDIPKIIRFLLCELGLFAPIDLATQISKAECNNNKVFELFWIGFEGNSMHGLYKSVKSLRLPELEKCSVSRAIPVGSIRPPPQSIIHPLASHDSHVFVSNRAHTVETENIQESSISPLSSAASRVSTSLSGEGYAVSGDIPNASVSGSNGSPPGASVTPELPRSSSSLRVPFYTPSTSAVAKISSDAITATGSSSLSTAHQPSVSTDRPHVTTTQAPGQNVWGLQRTSARRRGPSLRRCTKTHGLSNTYMRFCGREKSCRFVKRKQRSAQTPFG</sequence>
<protein>
    <submittedName>
        <fullName evidence="1">Uncharacterized protein</fullName>
    </submittedName>
</protein>